<protein>
    <recommendedName>
        <fullName evidence="3">PqqD family protein</fullName>
    </recommendedName>
</protein>
<accession>A0ABP9BJG3</accession>
<dbReference type="Gene3D" id="1.10.10.1150">
    <property type="entry name" value="Coenzyme PQQ synthesis protein D (PqqD)"/>
    <property type="match status" value="1"/>
</dbReference>
<keyword evidence="2" id="KW-1185">Reference proteome</keyword>
<gene>
    <name evidence="1" type="ORF">GCM10023352_14670</name>
</gene>
<organism evidence="1 2">
    <name type="scientific">Rothia endophytica</name>
    <dbReference type="NCBI Taxonomy" id="1324766"/>
    <lineage>
        <taxon>Bacteria</taxon>
        <taxon>Bacillati</taxon>
        <taxon>Actinomycetota</taxon>
        <taxon>Actinomycetes</taxon>
        <taxon>Micrococcales</taxon>
        <taxon>Micrococcaceae</taxon>
        <taxon>Rothia</taxon>
    </lineage>
</organism>
<evidence type="ECO:0000313" key="2">
    <source>
        <dbReference type="Proteomes" id="UP001500187"/>
    </source>
</evidence>
<name>A0ABP9BJG3_9MICC</name>
<dbReference type="Proteomes" id="UP001500187">
    <property type="component" value="Unassembled WGS sequence"/>
</dbReference>
<dbReference type="InterPro" id="IPR041881">
    <property type="entry name" value="PqqD_sf"/>
</dbReference>
<comment type="caution">
    <text evidence="1">The sequence shown here is derived from an EMBL/GenBank/DDBJ whole genome shotgun (WGS) entry which is preliminary data.</text>
</comment>
<evidence type="ECO:0000313" key="1">
    <source>
        <dbReference type="EMBL" id="GAA4796348.1"/>
    </source>
</evidence>
<reference evidence="2" key="1">
    <citation type="journal article" date="2019" name="Int. J. Syst. Evol. Microbiol.">
        <title>The Global Catalogue of Microorganisms (GCM) 10K type strain sequencing project: providing services to taxonomists for standard genome sequencing and annotation.</title>
        <authorList>
            <consortium name="The Broad Institute Genomics Platform"/>
            <consortium name="The Broad Institute Genome Sequencing Center for Infectious Disease"/>
            <person name="Wu L."/>
            <person name="Ma J."/>
        </authorList>
    </citation>
    <scope>NUCLEOTIDE SEQUENCE [LARGE SCALE GENOMIC DNA]</scope>
    <source>
        <strain evidence="2">JCM 18541</strain>
    </source>
</reference>
<evidence type="ECO:0008006" key="3">
    <source>
        <dbReference type="Google" id="ProtNLM"/>
    </source>
</evidence>
<dbReference type="Pfam" id="PF05402">
    <property type="entry name" value="PqqD"/>
    <property type="match status" value="1"/>
</dbReference>
<dbReference type="EMBL" id="BAABKP010000002">
    <property type="protein sequence ID" value="GAA4796348.1"/>
    <property type="molecule type" value="Genomic_DNA"/>
</dbReference>
<dbReference type="InterPro" id="IPR008792">
    <property type="entry name" value="PQQD"/>
</dbReference>
<dbReference type="RefSeq" id="WP_251380707.1">
    <property type="nucleotide sequence ID" value="NZ_BAABKP010000002.1"/>
</dbReference>
<proteinExistence type="predicted"/>
<sequence length="98" mass="10940">MTEKLYRSPHTAFIMGFDCSEPHDDTSYLANLLTSEITVLKGPSTVIWEILDQPASTEEIVTEISDIYGLPRETIAESVLVFLDSLLNQGLLHRVSES</sequence>